<feature type="transmembrane region" description="Helical" evidence="4">
    <location>
        <begin position="262"/>
        <end position="282"/>
    </location>
</feature>
<feature type="domain" description="Major facilitator superfamily (MFS) profile" evidence="5">
    <location>
        <begin position="14"/>
        <end position="407"/>
    </location>
</feature>
<feature type="transmembrane region" description="Helical" evidence="4">
    <location>
        <begin position="140"/>
        <end position="165"/>
    </location>
</feature>
<dbReference type="GO" id="GO:0022857">
    <property type="term" value="F:transmembrane transporter activity"/>
    <property type="evidence" value="ECO:0007669"/>
    <property type="project" value="InterPro"/>
</dbReference>
<keyword evidence="3 4" id="KW-0472">Membrane</keyword>
<feature type="transmembrane region" description="Helical" evidence="4">
    <location>
        <begin position="322"/>
        <end position="344"/>
    </location>
</feature>
<evidence type="ECO:0000313" key="7">
    <source>
        <dbReference type="Proteomes" id="UP000186609"/>
    </source>
</evidence>
<evidence type="ECO:0000256" key="4">
    <source>
        <dbReference type="SAM" id="Phobius"/>
    </source>
</evidence>
<dbReference type="Pfam" id="PF07690">
    <property type="entry name" value="MFS_1"/>
    <property type="match status" value="1"/>
</dbReference>
<dbReference type="Proteomes" id="UP000186609">
    <property type="component" value="Chromosome"/>
</dbReference>
<dbReference type="AlphaFoldDB" id="A0A1P8JRT3"/>
<proteinExistence type="predicted"/>
<organism evidence="6 7">
    <name type="scientific">Rhodoferax koreensis</name>
    <dbReference type="NCBI Taxonomy" id="1842727"/>
    <lineage>
        <taxon>Bacteria</taxon>
        <taxon>Pseudomonadati</taxon>
        <taxon>Pseudomonadota</taxon>
        <taxon>Betaproteobacteria</taxon>
        <taxon>Burkholderiales</taxon>
        <taxon>Comamonadaceae</taxon>
        <taxon>Rhodoferax</taxon>
    </lineage>
</organism>
<dbReference type="Gene3D" id="1.20.1250.20">
    <property type="entry name" value="MFS general substrate transporter like domains"/>
    <property type="match status" value="2"/>
</dbReference>
<keyword evidence="2 4" id="KW-1133">Transmembrane helix</keyword>
<evidence type="ECO:0000256" key="1">
    <source>
        <dbReference type="ARBA" id="ARBA00022692"/>
    </source>
</evidence>
<keyword evidence="1 4" id="KW-0812">Transmembrane</keyword>
<feature type="transmembrane region" description="Helical" evidence="4">
    <location>
        <begin position="351"/>
        <end position="375"/>
    </location>
</feature>
<dbReference type="RefSeq" id="WP_076196936.1">
    <property type="nucleotide sequence ID" value="NZ_CP019236.1"/>
</dbReference>
<protein>
    <submittedName>
        <fullName evidence="6">MFS transporter</fullName>
    </submittedName>
</protein>
<feature type="transmembrane region" description="Helical" evidence="4">
    <location>
        <begin position="105"/>
        <end position="128"/>
    </location>
</feature>
<dbReference type="PANTHER" id="PTHR11360">
    <property type="entry name" value="MONOCARBOXYLATE TRANSPORTER"/>
    <property type="match status" value="1"/>
</dbReference>
<dbReference type="STRING" id="1842727.RD110_04050"/>
<gene>
    <name evidence="6" type="ORF">RD110_04050</name>
</gene>
<evidence type="ECO:0000313" key="6">
    <source>
        <dbReference type="EMBL" id="APW36477.1"/>
    </source>
</evidence>
<dbReference type="InterPro" id="IPR036259">
    <property type="entry name" value="MFS_trans_sf"/>
</dbReference>
<evidence type="ECO:0000259" key="5">
    <source>
        <dbReference type="PROSITE" id="PS50850"/>
    </source>
</evidence>
<dbReference type="PROSITE" id="PS50850">
    <property type="entry name" value="MFS"/>
    <property type="match status" value="1"/>
</dbReference>
<dbReference type="InterPro" id="IPR011701">
    <property type="entry name" value="MFS"/>
</dbReference>
<dbReference type="KEGG" id="rhy:RD110_04050"/>
<feature type="transmembrane region" description="Helical" evidence="4">
    <location>
        <begin position="294"/>
        <end position="316"/>
    </location>
</feature>
<dbReference type="SUPFAM" id="SSF103473">
    <property type="entry name" value="MFS general substrate transporter"/>
    <property type="match status" value="1"/>
</dbReference>
<feature type="transmembrane region" description="Helical" evidence="4">
    <location>
        <begin position="381"/>
        <end position="403"/>
    </location>
</feature>
<evidence type="ECO:0000256" key="2">
    <source>
        <dbReference type="ARBA" id="ARBA00022989"/>
    </source>
</evidence>
<keyword evidence="7" id="KW-1185">Reference proteome</keyword>
<feature type="transmembrane region" description="Helical" evidence="4">
    <location>
        <begin position="171"/>
        <end position="190"/>
    </location>
</feature>
<dbReference type="OrthoDB" id="3573349at2"/>
<feature type="transmembrane region" description="Helical" evidence="4">
    <location>
        <begin position="53"/>
        <end position="73"/>
    </location>
</feature>
<dbReference type="InterPro" id="IPR020846">
    <property type="entry name" value="MFS_dom"/>
</dbReference>
<dbReference type="InterPro" id="IPR050327">
    <property type="entry name" value="Proton-linked_MCT"/>
</dbReference>
<dbReference type="PANTHER" id="PTHR11360:SF284">
    <property type="entry name" value="EG:103B4.3 PROTEIN-RELATED"/>
    <property type="match status" value="1"/>
</dbReference>
<evidence type="ECO:0000256" key="3">
    <source>
        <dbReference type="ARBA" id="ARBA00023136"/>
    </source>
</evidence>
<accession>A0A1P8JRT3</accession>
<sequence length="417" mass="42890">MPATQTLPAFRGWTMVAATHVLFALIFGATYAYGAFFEALQQTFQADRFSVSAVFSGTAFVYYLMGLVSGALADRFSARRIVGAGIALLSLGLALASLATSLPALMALFCAFVGLGVGLVYIPAITVVQRWFVRQRSRASGLALAGTGLGTLVGPVLAGALLQHYDWRATLQWFALGVAVLGLGAASQLLGQPADAGQRPDGDALDAPAAAQVAAVGLTRPQALRSARFWWYFASIFLASIGLFVAMVHISPQARALGVAPAQSPVLIGLIGVGNVLGRLLLGGLGDRLGPRRLLFWLTVALALSSLLWFCAAGFWGLALFALLFGAANGGCIALYPAVAAGWFGTRHLGAVLGALYVGVGIAALLGASAAGWLLDFTQSYTAPILGSGGAALLAAACLAVAARQGTQAKALNPRPA</sequence>
<feature type="transmembrane region" description="Helical" evidence="4">
    <location>
        <begin position="229"/>
        <end position="250"/>
    </location>
</feature>
<dbReference type="EMBL" id="CP019236">
    <property type="protein sequence ID" value="APW36477.1"/>
    <property type="molecule type" value="Genomic_DNA"/>
</dbReference>
<name>A0A1P8JRT3_9BURK</name>
<reference evidence="6 7" key="1">
    <citation type="submission" date="2017-01" db="EMBL/GenBank/DDBJ databases">
        <authorList>
            <person name="Mah S.A."/>
            <person name="Swanson W.J."/>
            <person name="Moy G.W."/>
            <person name="Vacquier V.D."/>
        </authorList>
    </citation>
    <scope>NUCLEOTIDE SEQUENCE [LARGE SCALE GENOMIC DNA]</scope>
    <source>
        <strain evidence="6 7">DCY110</strain>
    </source>
</reference>
<feature type="transmembrane region" description="Helical" evidence="4">
    <location>
        <begin position="80"/>
        <end position="99"/>
    </location>
</feature>
<feature type="transmembrane region" description="Helical" evidence="4">
    <location>
        <begin position="12"/>
        <end position="33"/>
    </location>
</feature>